<evidence type="ECO:0000256" key="2">
    <source>
        <dbReference type="ARBA" id="ARBA00023242"/>
    </source>
</evidence>
<evidence type="ECO:0000256" key="3">
    <source>
        <dbReference type="ARBA" id="ARBA00038401"/>
    </source>
</evidence>
<protein>
    <submittedName>
        <fullName evidence="5">Protein saal1</fullName>
    </submittedName>
</protein>
<accession>A0AAW2SD48</accession>
<dbReference type="GO" id="GO:0005634">
    <property type="term" value="C:nucleus"/>
    <property type="evidence" value="ECO:0007669"/>
    <property type="project" value="UniProtKB-SubCell"/>
</dbReference>
<dbReference type="InterPro" id="IPR016024">
    <property type="entry name" value="ARM-type_fold"/>
</dbReference>
<proteinExistence type="inferred from homology"/>
<evidence type="ECO:0000313" key="5">
    <source>
        <dbReference type="EMBL" id="KAL0390037.1"/>
    </source>
</evidence>
<keyword evidence="2" id="KW-0539">Nucleus</keyword>
<reference evidence="5" key="1">
    <citation type="submission" date="2020-06" db="EMBL/GenBank/DDBJ databases">
        <authorList>
            <person name="Li T."/>
            <person name="Hu X."/>
            <person name="Zhang T."/>
            <person name="Song X."/>
            <person name="Zhang H."/>
            <person name="Dai N."/>
            <person name="Sheng W."/>
            <person name="Hou X."/>
            <person name="Wei L."/>
        </authorList>
    </citation>
    <scope>NUCLEOTIDE SEQUENCE</scope>
    <source>
        <strain evidence="5">KEN8</strain>
        <tissue evidence="5">Leaf</tissue>
    </source>
</reference>
<reference evidence="5" key="2">
    <citation type="journal article" date="2024" name="Plant">
        <title>Genomic evolution and insights into agronomic trait innovations of Sesamum species.</title>
        <authorList>
            <person name="Miao H."/>
            <person name="Wang L."/>
            <person name="Qu L."/>
            <person name="Liu H."/>
            <person name="Sun Y."/>
            <person name="Le M."/>
            <person name="Wang Q."/>
            <person name="Wei S."/>
            <person name="Zheng Y."/>
            <person name="Lin W."/>
            <person name="Duan Y."/>
            <person name="Cao H."/>
            <person name="Xiong S."/>
            <person name="Wang X."/>
            <person name="Wei L."/>
            <person name="Li C."/>
            <person name="Ma Q."/>
            <person name="Ju M."/>
            <person name="Zhao R."/>
            <person name="Li G."/>
            <person name="Mu C."/>
            <person name="Tian Q."/>
            <person name="Mei H."/>
            <person name="Zhang T."/>
            <person name="Gao T."/>
            <person name="Zhang H."/>
        </authorList>
    </citation>
    <scope>NUCLEOTIDE SEQUENCE</scope>
    <source>
        <strain evidence="5">KEN8</strain>
    </source>
</reference>
<dbReference type="EMBL" id="JACGWM010000002">
    <property type="protein sequence ID" value="KAL0390037.1"/>
    <property type="molecule type" value="Genomic_DNA"/>
</dbReference>
<sequence length="570" mass="63954">MSNSLSKRLKKSKHFSLLPLITLLRLLTRRGDTVYKKETRSFDMVTFTRTDQSFDISTTVDPSYVIALIRKLLPSDIKDGVHAVRSDLICEQHKAEGRKEDAVDLRENGGEAEAMESFENYGKLDRPEPRSDEHDQAGSTREEIWEECGCILWDLAASEDHAQFMVENLILEVLLANLVVSQSSRITEISLGIIGNLACHEMSRKKIASTNGLVGVIVEQLLLDDVPCLVNPAGRVLTLCLQSGEGVIWAEALQAEPILSRILWIAENALNPQLIEKSVGLLLAVLESQQEVAALLLPSFLKLDLSSLLIKLLAFEMSKLQGDRIPERYPVLDLILRTIEALSTMDDYSQEICLNRELLQLVKELIKLPDKFEVASSCVTAAVLIANILTDSKDVASELSKVNENETITVCLVSDLNFLQGLFDVFPFASDDTEARSAIWSVISRLLMLVQESEMSPSIFHHLVSILASKLDQIEDDLLARPLDYGEYKVVDTPGTKMDAKFIAVSFKMNSPSHLLTEWGYINLMKRISDILTRWKFLDDRVKSTSSMEDYYINEEDVDKLLHCCCNASR</sequence>
<comment type="similarity">
    <text evidence="3">Belongs to the SAAL1 family.</text>
</comment>
<feature type="compositionally biased region" description="Basic and acidic residues" evidence="4">
    <location>
        <begin position="122"/>
        <end position="139"/>
    </location>
</feature>
<dbReference type="PANTHER" id="PTHR23424">
    <property type="entry name" value="SERUM AMYLOID A"/>
    <property type="match status" value="1"/>
</dbReference>
<feature type="region of interest" description="Disordered" evidence="4">
    <location>
        <begin position="119"/>
        <end position="139"/>
    </location>
</feature>
<gene>
    <name evidence="5" type="ORF">Scaly_0360800</name>
</gene>
<evidence type="ECO:0000256" key="4">
    <source>
        <dbReference type="SAM" id="MobiDB-lite"/>
    </source>
</evidence>
<dbReference type="InterPro" id="IPR052464">
    <property type="entry name" value="Synovial_Prolif_Regulator"/>
</dbReference>
<dbReference type="Gene3D" id="1.25.10.10">
    <property type="entry name" value="Leucine-rich Repeat Variant"/>
    <property type="match status" value="1"/>
</dbReference>
<evidence type="ECO:0000256" key="1">
    <source>
        <dbReference type="ARBA" id="ARBA00004123"/>
    </source>
</evidence>
<organism evidence="5">
    <name type="scientific">Sesamum calycinum</name>
    <dbReference type="NCBI Taxonomy" id="2727403"/>
    <lineage>
        <taxon>Eukaryota</taxon>
        <taxon>Viridiplantae</taxon>
        <taxon>Streptophyta</taxon>
        <taxon>Embryophyta</taxon>
        <taxon>Tracheophyta</taxon>
        <taxon>Spermatophyta</taxon>
        <taxon>Magnoliopsida</taxon>
        <taxon>eudicotyledons</taxon>
        <taxon>Gunneridae</taxon>
        <taxon>Pentapetalae</taxon>
        <taxon>asterids</taxon>
        <taxon>lamiids</taxon>
        <taxon>Lamiales</taxon>
        <taxon>Pedaliaceae</taxon>
        <taxon>Sesamum</taxon>
    </lineage>
</organism>
<comment type="caution">
    <text evidence="5">The sequence shown here is derived from an EMBL/GenBank/DDBJ whole genome shotgun (WGS) entry which is preliminary data.</text>
</comment>
<comment type="subcellular location">
    <subcellularLocation>
        <location evidence="1">Nucleus</location>
    </subcellularLocation>
</comment>
<dbReference type="SUPFAM" id="SSF48371">
    <property type="entry name" value="ARM repeat"/>
    <property type="match status" value="1"/>
</dbReference>
<dbReference type="AlphaFoldDB" id="A0AAW2SD48"/>
<dbReference type="PANTHER" id="PTHR23424:SF23">
    <property type="entry name" value="PROTEIN SAAL1"/>
    <property type="match status" value="1"/>
</dbReference>
<dbReference type="InterPro" id="IPR011989">
    <property type="entry name" value="ARM-like"/>
</dbReference>
<name>A0AAW2SD48_9LAMI</name>